<feature type="compositionally biased region" description="Polar residues" evidence="1">
    <location>
        <begin position="69"/>
        <end position="79"/>
    </location>
</feature>
<feature type="non-terminal residue" evidence="2">
    <location>
        <position position="157"/>
    </location>
</feature>
<comment type="caution">
    <text evidence="2">The sequence shown here is derived from an EMBL/GenBank/DDBJ whole genome shotgun (WGS) entry which is preliminary data.</text>
</comment>
<keyword evidence="3" id="KW-1185">Reference proteome</keyword>
<organism evidence="2 3">
    <name type="scientific">Podila minutissima</name>
    <dbReference type="NCBI Taxonomy" id="64525"/>
    <lineage>
        <taxon>Eukaryota</taxon>
        <taxon>Fungi</taxon>
        <taxon>Fungi incertae sedis</taxon>
        <taxon>Mucoromycota</taxon>
        <taxon>Mortierellomycotina</taxon>
        <taxon>Mortierellomycetes</taxon>
        <taxon>Mortierellales</taxon>
        <taxon>Mortierellaceae</taxon>
        <taxon>Podila</taxon>
    </lineage>
</organism>
<dbReference type="AlphaFoldDB" id="A0A9P5SBJ6"/>
<feature type="region of interest" description="Disordered" evidence="1">
    <location>
        <begin position="42"/>
        <end position="89"/>
    </location>
</feature>
<reference evidence="2" key="1">
    <citation type="journal article" date="2020" name="Fungal Divers.">
        <title>Resolving the Mortierellaceae phylogeny through synthesis of multi-gene phylogenetics and phylogenomics.</title>
        <authorList>
            <person name="Vandepol N."/>
            <person name="Liber J."/>
            <person name="Desiro A."/>
            <person name="Na H."/>
            <person name="Kennedy M."/>
            <person name="Barry K."/>
            <person name="Grigoriev I.V."/>
            <person name="Miller A.N."/>
            <person name="O'Donnell K."/>
            <person name="Stajich J.E."/>
            <person name="Bonito G."/>
        </authorList>
    </citation>
    <scope>NUCLEOTIDE SEQUENCE</scope>
    <source>
        <strain evidence="2">NVP1</strain>
    </source>
</reference>
<accession>A0A9P5SBJ6</accession>
<name>A0A9P5SBJ6_9FUNG</name>
<dbReference type="Proteomes" id="UP000696485">
    <property type="component" value="Unassembled WGS sequence"/>
</dbReference>
<evidence type="ECO:0000313" key="2">
    <source>
        <dbReference type="EMBL" id="KAF9312695.1"/>
    </source>
</evidence>
<protein>
    <submittedName>
        <fullName evidence="2">Uncharacterized protein</fullName>
    </submittedName>
</protein>
<proteinExistence type="predicted"/>
<sequence length="157" mass="16899">MASPKCSLEVKIDKANSPRVHNTIDELSYVADIGKSVKIDDQFMASPRTRGPDSDDGVSSEGGGLVSGTTKSIYSSAGSPISPDEFTKGISPKIASSRIHLPPSINELDRMSPQRQAWVRSFLDTTTSTQRSDIVRSESAWDVMDISPSKGHDSTIS</sequence>
<dbReference type="EMBL" id="JAAAUY010002377">
    <property type="protein sequence ID" value="KAF9312695.1"/>
    <property type="molecule type" value="Genomic_DNA"/>
</dbReference>
<gene>
    <name evidence="2" type="ORF">BG006_004297</name>
</gene>
<evidence type="ECO:0000256" key="1">
    <source>
        <dbReference type="SAM" id="MobiDB-lite"/>
    </source>
</evidence>
<evidence type="ECO:0000313" key="3">
    <source>
        <dbReference type="Proteomes" id="UP000696485"/>
    </source>
</evidence>